<feature type="transmembrane region" description="Helical" evidence="1">
    <location>
        <begin position="20"/>
        <end position="41"/>
    </location>
</feature>
<name>A0A0E0NC85_ORYRU</name>
<evidence type="ECO:0000313" key="3">
    <source>
        <dbReference type="Proteomes" id="UP000008022"/>
    </source>
</evidence>
<organism evidence="2 3">
    <name type="scientific">Oryza rufipogon</name>
    <name type="common">Brownbeard rice</name>
    <name type="synonym">Asian wild rice</name>
    <dbReference type="NCBI Taxonomy" id="4529"/>
    <lineage>
        <taxon>Eukaryota</taxon>
        <taxon>Viridiplantae</taxon>
        <taxon>Streptophyta</taxon>
        <taxon>Embryophyta</taxon>
        <taxon>Tracheophyta</taxon>
        <taxon>Spermatophyta</taxon>
        <taxon>Magnoliopsida</taxon>
        <taxon>Liliopsida</taxon>
        <taxon>Poales</taxon>
        <taxon>Poaceae</taxon>
        <taxon>BOP clade</taxon>
        <taxon>Oryzoideae</taxon>
        <taxon>Oryzeae</taxon>
        <taxon>Oryzinae</taxon>
        <taxon>Oryza</taxon>
    </lineage>
</organism>
<dbReference type="Proteomes" id="UP000008022">
    <property type="component" value="Unassembled WGS sequence"/>
</dbReference>
<dbReference type="AlphaFoldDB" id="A0A0E0NC85"/>
<accession>A0A0E0NC85</accession>
<evidence type="ECO:0000256" key="1">
    <source>
        <dbReference type="SAM" id="Phobius"/>
    </source>
</evidence>
<reference evidence="2" key="2">
    <citation type="submission" date="2015-06" db="UniProtKB">
        <authorList>
            <consortium name="EnsemblPlants"/>
        </authorList>
    </citation>
    <scope>IDENTIFICATION</scope>
</reference>
<keyword evidence="1" id="KW-0472">Membrane</keyword>
<reference evidence="3" key="1">
    <citation type="submission" date="2013-06" db="EMBL/GenBank/DDBJ databases">
        <authorList>
            <person name="Zhao Q."/>
        </authorList>
    </citation>
    <scope>NUCLEOTIDE SEQUENCE</scope>
    <source>
        <strain evidence="3">cv. W1943</strain>
    </source>
</reference>
<dbReference type="Gramene" id="ORUFI02G10140.1">
    <property type="protein sequence ID" value="ORUFI02G10140.1"/>
    <property type="gene ID" value="ORUFI02G10140"/>
</dbReference>
<dbReference type="EnsemblPlants" id="ORUFI02G10140.1">
    <property type="protein sequence ID" value="ORUFI02G10140.1"/>
    <property type="gene ID" value="ORUFI02G10140"/>
</dbReference>
<sequence>MKASRRGTPVQGSHMSAELVWWWSIGVSTGAISAVSLCWSSGGRSHLAAAGPVLAFSWACVLAMLVCGWWYFFLFPGYDPPGL</sequence>
<evidence type="ECO:0000313" key="2">
    <source>
        <dbReference type="EnsemblPlants" id="ORUFI02G10140.1"/>
    </source>
</evidence>
<keyword evidence="3" id="KW-1185">Reference proteome</keyword>
<protein>
    <submittedName>
        <fullName evidence="2">Uncharacterized protein</fullName>
    </submittedName>
</protein>
<keyword evidence="1" id="KW-0812">Transmembrane</keyword>
<dbReference type="HOGENOM" id="CLU_191744_0_0_1"/>
<keyword evidence="1" id="KW-1133">Transmembrane helix</keyword>
<feature type="transmembrane region" description="Helical" evidence="1">
    <location>
        <begin position="53"/>
        <end position="73"/>
    </location>
</feature>
<proteinExistence type="predicted"/>